<dbReference type="EMBL" id="FOUM01000001">
    <property type="protein sequence ID" value="SFM19945.1"/>
    <property type="molecule type" value="Genomic_DNA"/>
</dbReference>
<reference evidence="16 17" key="5">
    <citation type="journal article" date="2019" name="Nat. Med.">
        <title>A library of human gut bacterial isolates paired with longitudinal multiomics data enables mechanistic microbiome research.</title>
        <authorList>
            <person name="Poyet M."/>
            <person name="Groussin M."/>
            <person name="Gibbons S.M."/>
            <person name="Avila-Pacheco J."/>
            <person name="Jiang X."/>
            <person name="Kearney S.M."/>
            <person name="Perrotta A.R."/>
            <person name="Berdy B."/>
            <person name="Zhao S."/>
            <person name="Lieberman T.D."/>
            <person name="Swanson P.K."/>
            <person name="Smith M."/>
            <person name="Roesemann S."/>
            <person name="Alexander J.E."/>
            <person name="Rich S.A."/>
            <person name="Livny J."/>
            <person name="Vlamakis H."/>
            <person name="Clish C."/>
            <person name="Bullock K."/>
            <person name="Deik A."/>
            <person name="Scott J."/>
            <person name="Pierce K.A."/>
            <person name="Xavier R.J."/>
            <person name="Alm E.J."/>
        </authorList>
    </citation>
    <scope>NUCLEOTIDE SEQUENCE [LARGE SCALE GENOMIC DNA]</scope>
    <source>
        <strain evidence="6 17">BIOML-A16</strain>
        <strain evidence="5 19">BIOML-A62</strain>
        <strain evidence="7 18">BIOML-A7</strain>
        <strain evidence="4 16">BIOML-A74</strain>
    </source>
</reference>
<sequence length="329" mass="36731">MKLKLIFCLCMLPLLCLAQESQPQQFSNRYGMKMTRNDDGSYALLYAKKYAKFIDVNTIPDVMVPYTYQADRLKSKDYKGVTTKDIVYKKHKDYELILTVDFAETEKPAPFVVYIHGGGWARGNNGSSRSLSQYLAKQKGITGVRVSYTLAPQSDATVKVSIQDILDAVKYVQEHAAELNINPDCFGFLGTSAGAHLAAVAAMTVPGTKAFVGYSGIYNLEKAAITMKTKDPQRIAYFCDREPKVLREASPINLIPKKDVPASMLVCGTCDVTVECEQSEMFASALKKRGGVCDLLKYEYYDHNVSSKTSDKMEEIFFKSVDFLTNHIK</sequence>
<organism evidence="10 14">
    <name type="scientific">Bacteroides xylanisolvens</name>
    <dbReference type="NCBI Taxonomy" id="371601"/>
    <lineage>
        <taxon>Bacteria</taxon>
        <taxon>Pseudomonadati</taxon>
        <taxon>Bacteroidota</taxon>
        <taxon>Bacteroidia</taxon>
        <taxon>Bacteroidales</taxon>
        <taxon>Bacteroidaceae</taxon>
        <taxon>Bacteroides</taxon>
    </lineage>
</organism>
<dbReference type="Proteomes" id="UP000471447">
    <property type="component" value="Unassembled WGS sequence"/>
</dbReference>
<reference evidence="14" key="2">
    <citation type="submission" date="2017-04" db="EMBL/GenBank/DDBJ databases">
        <title>Function of individual gut microbiota members based on whole genome sequencing of pure cultures obtained from chicken caecum.</title>
        <authorList>
            <person name="Medvecky M."/>
            <person name="Cejkova D."/>
            <person name="Polansky O."/>
            <person name="Karasova D."/>
            <person name="Kubasova T."/>
            <person name="Cizek A."/>
            <person name="Rychlik I."/>
        </authorList>
    </citation>
    <scope>NUCLEOTIDE SEQUENCE [LARGE SCALE GENOMIC DNA]</scope>
    <source>
        <strain evidence="14">An109</strain>
    </source>
</reference>
<keyword evidence="2" id="KW-0732">Signal</keyword>
<dbReference type="Proteomes" id="UP000183766">
    <property type="component" value="Unassembled WGS sequence"/>
</dbReference>
<evidence type="ECO:0000313" key="11">
    <source>
        <dbReference type="EMBL" id="RGK61533.1"/>
    </source>
</evidence>
<evidence type="ECO:0000313" key="13">
    <source>
        <dbReference type="Proteomes" id="UP000183766"/>
    </source>
</evidence>
<keyword evidence="1 10" id="KW-0378">Hydrolase</keyword>
<dbReference type="GO" id="GO:0016787">
    <property type="term" value="F:hydrolase activity"/>
    <property type="evidence" value="ECO:0007669"/>
    <property type="project" value="UniProtKB-KW"/>
</dbReference>
<feature type="chain" id="PRO_5014250729" evidence="2">
    <location>
        <begin position="19"/>
        <end position="329"/>
    </location>
</feature>
<dbReference type="Proteomes" id="UP000487596">
    <property type="component" value="Unassembled WGS sequence"/>
</dbReference>
<protein>
    <submittedName>
        <fullName evidence="12">Acetyl esterase/lipase</fullName>
    </submittedName>
    <submittedName>
        <fullName evidence="10">Alpha/beta hydrolase</fullName>
    </submittedName>
</protein>
<dbReference type="InterPro" id="IPR029058">
    <property type="entry name" value="AB_hydrolase_fold"/>
</dbReference>
<evidence type="ECO:0000313" key="5">
    <source>
        <dbReference type="EMBL" id="KAB6139613.1"/>
    </source>
</evidence>
<evidence type="ECO:0000256" key="1">
    <source>
        <dbReference type="ARBA" id="ARBA00022801"/>
    </source>
</evidence>
<keyword evidence="16" id="KW-1185">Reference proteome</keyword>
<reference evidence="12 13" key="1">
    <citation type="submission" date="2016-10" db="EMBL/GenBank/DDBJ databases">
        <authorList>
            <person name="de Groot N.N."/>
        </authorList>
    </citation>
    <scope>NUCLEOTIDE SEQUENCE [LARGE SCALE GENOMIC DNA]</scope>
    <source>
        <strain evidence="12 13">NLAE-zl-C202</strain>
    </source>
</reference>
<evidence type="ECO:0000313" key="7">
    <source>
        <dbReference type="EMBL" id="KAB6420777.1"/>
    </source>
</evidence>
<dbReference type="EMBL" id="WDCG01000023">
    <property type="protein sequence ID" value="KAB6420777.1"/>
    <property type="molecule type" value="Genomic_DNA"/>
</dbReference>
<evidence type="ECO:0000259" key="3">
    <source>
        <dbReference type="Pfam" id="PF20434"/>
    </source>
</evidence>
<dbReference type="RefSeq" id="WP_008641346.1">
    <property type="nucleotide sequence ID" value="NZ_CP072212.1"/>
</dbReference>
<evidence type="ECO:0000313" key="17">
    <source>
        <dbReference type="Proteomes" id="UP000438288"/>
    </source>
</evidence>
<proteinExistence type="predicted"/>
<reference evidence="10" key="3">
    <citation type="journal article" date="2018" name="BMC Genomics">
        <title>Whole genome sequencing and function prediction of 133 gut anaerobes isolated from chicken caecum in pure cultures.</title>
        <authorList>
            <person name="Medvecky M."/>
            <person name="Cejkova D."/>
            <person name="Polansky O."/>
            <person name="Karasova D."/>
            <person name="Kubasova T."/>
            <person name="Cizek A."/>
            <person name="Rychlik I."/>
        </authorList>
    </citation>
    <scope>NUCLEOTIDE SEQUENCE</scope>
    <source>
        <strain evidence="10">An109</strain>
    </source>
</reference>
<evidence type="ECO:0000313" key="9">
    <source>
        <dbReference type="EMBL" id="MCA4705335.1"/>
    </source>
</evidence>
<dbReference type="EMBL" id="NFLW01000038">
    <property type="protein sequence ID" value="OUQ64310.1"/>
    <property type="molecule type" value="Genomic_DNA"/>
</dbReference>
<dbReference type="PANTHER" id="PTHR48081">
    <property type="entry name" value="AB HYDROLASE SUPERFAMILY PROTEIN C4A8.06C"/>
    <property type="match status" value="1"/>
</dbReference>
<dbReference type="Proteomes" id="UP000435059">
    <property type="component" value="Unassembled WGS sequence"/>
</dbReference>
<dbReference type="EMBL" id="QSQU01000017">
    <property type="protein sequence ID" value="RGK61533.1"/>
    <property type="molecule type" value="Genomic_DNA"/>
</dbReference>
<dbReference type="EMBL" id="JAIWWW010000033">
    <property type="protein sequence ID" value="MCA4524418.1"/>
    <property type="molecule type" value="Genomic_DNA"/>
</dbReference>
<dbReference type="EMBL" id="JAIWYE010000030">
    <property type="protein sequence ID" value="MCA4705335.1"/>
    <property type="molecule type" value="Genomic_DNA"/>
</dbReference>
<evidence type="ECO:0000313" key="12">
    <source>
        <dbReference type="EMBL" id="SFM19945.1"/>
    </source>
</evidence>
<dbReference type="Proteomes" id="UP000196036">
    <property type="component" value="Unassembled WGS sequence"/>
</dbReference>
<dbReference type="InterPro" id="IPR049492">
    <property type="entry name" value="BD-FAE-like_dom"/>
</dbReference>
<dbReference type="EMBL" id="WDEH01000011">
    <property type="protein sequence ID" value="KAB6139613.1"/>
    <property type="molecule type" value="Genomic_DNA"/>
</dbReference>
<reference evidence="11 15" key="4">
    <citation type="submission" date="2018-08" db="EMBL/GenBank/DDBJ databases">
        <title>A genome reference for cultivated species of the human gut microbiota.</title>
        <authorList>
            <person name="Zou Y."/>
            <person name="Xue W."/>
            <person name="Luo G."/>
        </authorList>
    </citation>
    <scope>NUCLEOTIDE SEQUENCE [LARGE SCALE GENOMIC DNA]</scope>
    <source>
        <strain evidence="11 15">TF10-34</strain>
    </source>
</reference>
<dbReference type="Proteomes" id="UP001198461">
    <property type="component" value="Unassembled WGS sequence"/>
</dbReference>
<evidence type="ECO:0000313" key="6">
    <source>
        <dbReference type="EMBL" id="KAB6342005.1"/>
    </source>
</evidence>
<evidence type="ECO:0000313" key="8">
    <source>
        <dbReference type="EMBL" id="MCA4524418.1"/>
    </source>
</evidence>
<evidence type="ECO:0000313" key="16">
    <source>
        <dbReference type="Proteomes" id="UP000435059"/>
    </source>
</evidence>
<dbReference type="SUPFAM" id="SSF53474">
    <property type="entry name" value="alpha/beta-Hydrolases"/>
    <property type="match status" value="1"/>
</dbReference>
<feature type="signal peptide" evidence="2">
    <location>
        <begin position="1"/>
        <end position="18"/>
    </location>
</feature>
<evidence type="ECO:0000313" key="18">
    <source>
        <dbReference type="Proteomes" id="UP000471447"/>
    </source>
</evidence>
<dbReference type="Pfam" id="PF20434">
    <property type="entry name" value="BD-FAE"/>
    <property type="match status" value="1"/>
</dbReference>
<evidence type="ECO:0000313" key="14">
    <source>
        <dbReference type="Proteomes" id="UP000196036"/>
    </source>
</evidence>
<feature type="domain" description="BD-FAE-like" evidence="3">
    <location>
        <begin position="104"/>
        <end position="286"/>
    </location>
</feature>
<evidence type="ECO:0000313" key="10">
    <source>
        <dbReference type="EMBL" id="OUQ64310.1"/>
    </source>
</evidence>
<evidence type="ECO:0000313" key="4">
    <source>
        <dbReference type="EMBL" id="KAB6081838.1"/>
    </source>
</evidence>
<evidence type="ECO:0000313" key="19">
    <source>
        <dbReference type="Proteomes" id="UP000487596"/>
    </source>
</evidence>
<dbReference type="Proteomes" id="UP001197958">
    <property type="component" value="Unassembled WGS sequence"/>
</dbReference>
<gene>
    <name evidence="10" type="ORF">B5E52_17440</name>
    <name evidence="11" type="ORF">DXD03_12720</name>
    <name evidence="5" type="ORF">GA424_08965</name>
    <name evidence="4" type="ORF">GA574_23470</name>
    <name evidence="7" type="ORF">GAZ26_18305</name>
    <name evidence="6" type="ORF">GAZ43_00655</name>
    <name evidence="9" type="ORF">LD004_17170</name>
    <name evidence="8" type="ORF">LDZ35_14530</name>
    <name evidence="12" type="ORF">SAMN05216250_101128</name>
</gene>
<dbReference type="EMBL" id="WDES01000055">
    <property type="protein sequence ID" value="KAB6081838.1"/>
    <property type="molecule type" value="Genomic_DNA"/>
</dbReference>
<dbReference type="Proteomes" id="UP000438288">
    <property type="component" value="Unassembled WGS sequence"/>
</dbReference>
<dbReference type="AlphaFoldDB" id="A0A173Y687"/>
<accession>A0A173Y687</accession>
<dbReference type="InterPro" id="IPR050300">
    <property type="entry name" value="GDXG_lipolytic_enzyme"/>
</dbReference>
<dbReference type="EMBL" id="WDCP01000001">
    <property type="protein sequence ID" value="KAB6342005.1"/>
    <property type="molecule type" value="Genomic_DNA"/>
</dbReference>
<dbReference type="Gene3D" id="3.40.50.1820">
    <property type="entry name" value="alpha/beta hydrolase"/>
    <property type="match status" value="1"/>
</dbReference>
<evidence type="ECO:0000256" key="2">
    <source>
        <dbReference type="SAM" id="SignalP"/>
    </source>
</evidence>
<evidence type="ECO:0000313" key="15">
    <source>
        <dbReference type="Proteomes" id="UP000261210"/>
    </source>
</evidence>
<dbReference type="Proteomes" id="UP000261210">
    <property type="component" value="Unassembled WGS sequence"/>
</dbReference>
<name>A0A173Y687_9BACE</name>
<reference evidence="8" key="6">
    <citation type="submission" date="2023-08" db="EMBL/GenBank/DDBJ databases">
        <title>Mucin Metabolism Genes Underlie the Key Renovations of Bacteroides xylanisolvens Genomes in Captive Great Apes.</title>
        <authorList>
            <person name="Nishida A.H."/>
        </authorList>
    </citation>
    <scope>NUCLEOTIDE SEQUENCE</scope>
    <source>
        <strain evidence="9">P13.H9</strain>
        <strain evidence="8">P19.10B</strain>
    </source>
</reference>